<evidence type="ECO:0000256" key="1">
    <source>
        <dbReference type="ARBA" id="ARBA00022723"/>
    </source>
</evidence>
<reference evidence="5" key="1">
    <citation type="submission" date="2020-10" db="EMBL/GenBank/DDBJ databases">
        <authorList>
            <person name="Castelo-Branco R."/>
            <person name="Eusebio N."/>
            <person name="Adriana R."/>
            <person name="Vieira A."/>
            <person name="Brugerolle De Fraissinette N."/>
            <person name="Rezende De Castro R."/>
            <person name="Schneider M.P."/>
            <person name="Vasconcelos V."/>
            <person name="Leao P.N."/>
        </authorList>
    </citation>
    <scope>NUCLEOTIDE SEQUENCE</scope>
    <source>
        <strain evidence="5">LEGE 07310</strain>
    </source>
</reference>
<evidence type="ECO:0000256" key="2">
    <source>
        <dbReference type="ARBA" id="ARBA00022801"/>
    </source>
</evidence>
<evidence type="ECO:0000256" key="3">
    <source>
        <dbReference type="ARBA" id="ARBA00022842"/>
    </source>
</evidence>
<gene>
    <name evidence="5" type="ORF">IQ241_05940</name>
</gene>
<evidence type="ECO:0008006" key="7">
    <source>
        <dbReference type="Google" id="ProtNLM"/>
    </source>
</evidence>
<proteinExistence type="predicted"/>
<feature type="binding site" evidence="4">
    <location>
        <position position="89"/>
    </location>
    <ligand>
        <name>Mg(2+)</name>
        <dbReference type="ChEBI" id="CHEBI:18420"/>
        <label>1</label>
        <note>catalytic</note>
    </ligand>
</feature>
<keyword evidence="1 4" id="KW-0479">Metal-binding</keyword>
<accession>A0A8J7ALV6</accession>
<dbReference type="GO" id="GO:0008934">
    <property type="term" value="F:inositol monophosphate 1-phosphatase activity"/>
    <property type="evidence" value="ECO:0007669"/>
    <property type="project" value="TreeGrafter"/>
</dbReference>
<feature type="binding site" evidence="4">
    <location>
        <position position="69"/>
    </location>
    <ligand>
        <name>Mg(2+)</name>
        <dbReference type="ChEBI" id="CHEBI:18420"/>
        <label>1</label>
        <note>catalytic</note>
    </ligand>
</feature>
<keyword evidence="3 4" id="KW-0460">Magnesium</keyword>
<comment type="caution">
    <text evidence="5">The sequence shown here is derived from an EMBL/GenBank/DDBJ whole genome shotgun (WGS) entry which is preliminary data.</text>
</comment>
<dbReference type="GO" id="GO:0046872">
    <property type="term" value="F:metal ion binding"/>
    <property type="evidence" value="ECO:0007669"/>
    <property type="project" value="UniProtKB-KW"/>
</dbReference>
<dbReference type="EMBL" id="JADEXG010000009">
    <property type="protein sequence ID" value="MBE9076839.1"/>
    <property type="molecule type" value="Genomic_DNA"/>
</dbReference>
<dbReference type="PANTHER" id="PTHR20854">
    <property type="entry name" value="INOSITOL MONOPHOSPHATASE"/>
    <property type="match status" value="1"/>
</dbReference>
<protein>
    <recommendedName>
        <fullName evidence="7">Inositol monophosphatase</fullName>
    </recommendedName>
</protein>
<keyword evidence="6" id="KW-1185">Reference proteome</keyword>
<dbReference type="Pfam" id="PF00459">
    <property type="entry name" value="Inositol_P"/>
    <property type="match status" value="1"/>
</dbReference>
<name>A0A8J7ALV6_9CYAN</name>
<dbReference type="AlphaFoldDB" id="A0A8J7ALV6"/>
<feature type="binding site" evidence="4">
    <location>
        <position position="92"/>
    </location>
    <ligand>
        <name>Mg(2+)</name>
        <dbReference type="ChEBI" id="CHEBI:18420"/>
        <label>1</label>
        <note>catalytic</note>
    </ligand>
</feature>
<evidence type="ECO:0000313" key="5">
    <source>
        <dbReference type="EMBL" id="MBE9076839.1"/>
    </source>
</evidence>
<keyword evidence="2" id="KW-0378">Hydrolase</keyword>
<dbReference type="InterPro" id="IPR000760">
    <property type="entry name" value="Inositol_monophosphatase-like"/>
</dbReference>
<dbReference type="Gene3D" id="3.30.540.10">
    <property type="entry name" value="Fructose-1,6-Bisphosphatase, subunit A, domain 1"/>
    <property type="match status" value="1"/>
</dbReference>
<dbReference type="InterPro" id="IPR020583">
    <property type="entry name" value="Inositol_monoP_metal-BS"/>
</dbReference>
<comment type="cofactor">
    <cofactor evidence="4">
        <name>Mg(2+)</name>
        <dbReference type="ChEBI" id="CHEBI:18420"/>
    </cofactor>
</comment>
<dbReference type="SUPFAM" id="SSF56655">
    <property type="entry name" value="Carbohydrate phosphatase"/>
    <property type="match status" value="2"/>
</dbReference>
<evidence type="ECO:0000256" key="4">
    <source>
        <dbReference type="PIRSR" id="PIRSR600760-2"/>
    </source>
</evidence>
<evidence type="ECO:0000313" key="6">
    <source>
        <dbReference type="Proteomes" id="UP000636505"/>
    </source>
</evidence>
<dbReference type="GO" id="GO:0006020">
    <property type="term" value="P:inositol metabolic process"/>
    <property type="evidence" value="ECO:0007669"/>
    <property type="project" value="TreeGrafter"/>
</dbReference>
<organism evidence="5 6">
    <name type="scientific">Vasconcelosia minhoensis LEGE 07310</name>
    <dbReference type="NCBI Taxonomy" id="915328"/>
    <lineage>
        <taxon>Bacteria</taxon>
        <taxon>Bacillati</taxon>
        <taxon>Cyanobacteriota</taxon>
        <taxon>Cyanophyceae</taxon>
        <taxon>Nodosilineales</taxon>
        <taxon>Cymatolegaceae</taxon>
        <taxon>Vasconcelosia</taxon>
        <taxon>Vasconcelosia minhoensis</taxon>
    </lineage>
</organism>
<dbReference type="Proteomes" id="UP000636505">
    <property type="component" value="Unassembled WGS sequence"/>
</dbReference>
<dbReference type="PANTHER" id="PTHR20854:SF4">
    <property type="entry name" value="INOSITOL-1-MONOPHOSPHATASE-RELATED"/>
    <property type="match status" value="1"/>
</dbReference>
<dbReference type="GO" id="GO:0007165">
    <property type="term" value="P:signal transduction"/>
    <property type="evidence" value="ECO:0007669"/>
    <property type="project" value="TreeGrafter"/>
</dbReference>
<sequence length="176" mass="19707">MDRLSVDQNEQICRLIIEAGQQALQLGKAAFDIYEKGQKDFVTSVDRALDRKLSSGLATLFPTDGIVTEENVRSRQAFQVKHRRLWLIDPIDGTDNFIRRGGSYKVKPWDTTGPLALALAAGLTCCGLEGQPLRWDVDAVDGQTLIHQQTILIGWSQYIEQLRPKVQAAVQETNRT</sequence>
<dbReference type="PRINTS" id="PR00377">
    <property type="entry name" value="IMPHPHTASES"/>
</dbReference>
<feature type="binding site" evidence="4">
    <location>
        <position position="91"/>
    </location>
    <ligand>
        <name>Mg(2+)</name>
        <dbReference type="ChEBI" id="CHEBI:18420"/>
        <label>1</label>
        <note>catalytic</note>
    </ligand>
</feature>
<dbReference type="PROSITE" id="PS00629">
    <property type="entry name" value="IMP_1"/>
    <property type="match status" value="1"/>
</dbReference>